<evidence type="ECO:0000313" key="2">
    <source>
        <dbReference type="EMBL" id="KAJ7636172.1"/>
    </source>
</evidence>
<evidence type="ECO:0000313" key="3">
    <source>
        <dbReference type="Proteomes" id="UP001221757"/>
    </source>
</evidence>
<comment type="caution">
    <text evidence="2">The sequence shown here is derived from an EMBL/GenBank/DDBJ whole genome shotgun (WGS) entry which is preliminary data.</text>
</comment>
<feature type="compositionally biased region" description="Basic and acidic residues" evidence="1">
    <location>
        <begin position="53"/>
        <end position="67"/>
    </location>
</feature>
<feature type="region of interest" description="Disordered" evidence="1">
    <location>
        <begin position="1"/>
        <end position="237"/>
    </location>
</feature>
<name>A0AAD7C0Q7_MYCRO</name>
<feature type="compositionally biased region" description="Acidic residues" evidence="1">
    <location>
        <begin position="228"/>
        <end position="237"/>
    </location>
</feature>
<dbReference type="EMBL" id="JARKIE010000462">
    <property type="protein sequence ID" value="KAJ7636172.1"/>
    <property type="molecule type" value="Genomic_DNA"/>
</dbReference>
<gene>
    <name evidence="2" type="ORF">B0H17DRAFT_1217168</name>
</gene>
<organism evidence="2 3">
    <name type="scientific">Mycena rosella</name>
    <name type="common">Pink bonnet</name>
    <name type="synonym">Agaricus rosellus</name>
    <dbReference type="NCBI Taxonomy" id="1033263"/>
    <lineage>
        <taxon>Eukaryota</taxon>
        <taxon>Fungi</taxon>
        <taxon>Dikarya</taxon>
        <taxon>Basidiomycota</taxon>
        <taxon>Agaricomycotina</taxon>
        <taxon>Agaricomycetes</taxon>
        <taxon>Agaricomycetidae</taxon>
        <taxon>Agaricales</taxon>
        <taxon>Marasmiineae</taxon>
        <taxon>Mycenaceae</taxon>
        <taxon>Mycena</taxon>
    </lineage>
</organism>
<dbReference type="Proteomes" id="UP001221757">
    <property type="component" value="Unassembled WGS sequence"/>
</dbReference>
<proteinExistence type="predicted"/>
<feature type="compositionally biased region" description="Low complexity" evidence="1">
    <location>
        <begin position="155"/>
        <end position="178"/>
    </location>
</feature>
<dbReference type="AlphaFoldDB" id="A0AAD7C0Q7"/>
<protein>
    <submittedName>
        <fullName evidence="2">Uncharacterized protein</fullName>
    </submittedName>
</protein>
<feature type="compositionally biased region" description="Basic and acidic residues" evidence="1">
    <location>
        <begin position="79"/>
        <end position="137"/>
    </location>
</feature>
<keyword evidence="3" id="KW-1185">Reference proteome</keyword>
<feature type="compositionally biased region" description="Basic and acidic residues" evidence="1">
    <location>
        <begin position="1"/>
        <end position="27"/>
    </location>
</feature>
<accession>A0AAD7C0Q7</accession>
<sequence length="237" mass="26974">MKTQSDKNKLWRKDKEPLSTRSKDVGAKKRRVWEEDSDEESDQEESRKRVRRKEAGEKDKSSGKGRAEGSGNKQKRSGNRKENVPRKEKCRKERDDDGKEDAPRKEKHQRERDDNRKEDAPQKEKRRPEQDNDDNPRPSKVNKTSSKASKKLSDKTSSSSGGTFASSSTSQSSDAGLSKCQQVRKKLEALAHARTSKVSSKLPPSMRRSGPPTVCSGDSDWERRMDPDAEEDKDDEE</sequence>
<evidence type="ECO:0000256" key="1">
    <source>
        <dbReference type="SAM" id="MobiDB-lite"/>
    </source>
</evidence>
<reference evidence="2" key="1">
    <citation type="submission" date="2023-03" db="EMBL/GenBank/DDBJ databases">
        <title>Massive genome expansion in bonnet fungi (Mycena s.s.) driven by repeated elements and novel gene families across ecological guilds.</title>
        <authorList>
            <consortium name="Lawrence Berkeley National Laboratory"/>
            <person name="Harder C.B."/>
            <person name="Miyauchi S."/>
            <person name="Viragh M."/>
            <person name="Kuo A."/>
            <person name="Thoen E."/>
            <person name="Andreopoulos B."/>
            <person name="Lu D."/>
            <person name="Skrede I."/>
            <person name="Drula E."/>
            <person name="Henrissat B."/>
            <person name="Morin E."/>
            <person name="Kohler A."/>
            <person name="Barry K."/>
            <person name="LaButti K."/>
            <person name="Morin E."/>
            <person name="Salamov A."/>
            <person name="Lipzen A."/>
            <person name="Mereny Z."/>
            <person name="Hegedus B."/>
            <person name="Baldrian P."/>
            <person name="Stursova M."/>
            <person name="Weitz H."/>
            <person name="Taylor A."/>
            <person name="Grigoriev I.V."/>
            <person name="Nagy L.G."/>
            <person name="Martin F."/>
            <person name="Kauserud H."/>
        </authorList>
    </citation>
    <scope>NUCLEOTIDE SEQUENCE</scope>
    <source>
        <strain evidence="2">CBHHK067</strain>
    </source>
</reference>